<evidence type="ECO:0000313" key="1">
    <source>
        <dbReference type="EMBL" id="PWJ74160.1"/>
    </source>
</evidence>
<gene>
    <name evidence="1" type="ORF">C7441_12435</name>
</gene>
<comment type="caution">
    <text evidence="1">The sequence shown here is derived from an EMBL/GenBank/DDBJ whole genome shotgun (WGS) entry which is preliminary data.</text>
</comment>
<name>A0A316BMQ6_PSESE</name>
<proteinExistence type="predicted"/>
<dbReference type="Proteomes" id="UP000245396">
    <property type="component" value="Unassembled WGS sequence"/>
</dbReference>
<evidence type="ECO:0000313" key="2">
    <source>
        <dbReference type="Proteomes" id="UP000245396"/>
    </source>
</evidence>
<organism evidence="1 2">
    <name type="scientific">Pseudaminobacter salicylatoxidans</name>
    <dbReference type="NCBI Taxonomy" id="93369"/>
    <lineage>
        <taxon>Bacteria</taxon>
        <taxon>Pseudomonadati</taxon>
        <taxon>Pseudomonadota</taxon>
        <taxon>Alphaproteobacteria</taxon>
        <taxon>Hyphomicrobiales</taxon>
        <taxon>Phyllobacteriaceae</taxon>
        <taxon>Pseudaminobacter</taxon>
    </lineage>
</organism>
<keyword evidence="2" id="KW-1185">Reference proteome</keyword>
<accession>A0A316BMQ6</accession>
<dbReference type="EMBL" id="QGGG01000024">
    <property type="protein sequence ID" value="PWJ74160.1"/>
    <property type="molecule type" value="Genomic_DNA"/>
</dbReference>
<reference evidence="1 2" key="1">
    <citation type="submission" date="2018-05" db="EMBL/GenBank/DDBJ databases">
        <title>Genomic Encyclopedia of Type Strains, Phase IV (KMG-IV): sequencing the most valuable type-strain genomes for metagenomic binning, comparative biology and taxonomic classification.</title>
        <authorList>
            <person name="Goeker M."/>
        </authorList>
    </citation>
    <scope>NUCLEOTIDE SEQUENCE [LARGE SCALE GENOMIC DNA]</scope>
    <source>
        <strain evidence="1 2">DSM 6986</strain>
    </source>
</reference>
<protein>
    <submittedName>
        <fullName evidence="1">Uncharacterized protein</fullName>
    </submittedName>
</protein>
<dbReference type="AlphaFoldDB" id="A0A316BMQ6"/>
<sequence length="83" mass="8977">MRIRVSKIRGASCTEWMGAGLGRRQGVREGWGMPVFGLQGRGGSDPLSPLKDQKEAALGGHNTSWANRLEAVKTANSKNRPET</sequence>